<proteinExistence type="predicted"/>
<keyword evidence="3" id="KW-1185">Reference proteome</keyword>
<dbReference type="Pfam" id="PF07642">
    <property type="entry name" value="BBP2"/>
    <property type="match status" value="1"/>
</dbReference>
<evidence type="ECO:0000313" key="2">
    <source>
        <dbReference type="EMBL" id="MCX8525261.1"/>
    </source>
</evidence>
<keyword evidence="1" id="KW-0732">Signal</keyword>
<name>A0ABT3XUD3_9FLAO</name>
<dbReference type="Proteomes" id="UP001073122">
    <property type="component" value="Unassembled WGS sequence"/>
</dbReference>
<evidence type="ECO:0000256" key="1">
    <source>
        <dbReference type="SAM" id="SignalP"/>
    </source>
</evidence>
<reference evidence="2" key="1">
    <citation type="submission" date="2022-10" db="EMBL/GenBank/DDBJ databases">
        <title>Chryseobacterium sp. nov., a novel bacterial species.</title>
        <authorList>
            <person name="Cao Y."/>
        </authorList>
    </citation>
    <scope>NUCLEOTIDE SEQUENCE</scope>
    <source>
        <strain evidence="2">CCTCC AB2015118</strain>
    </source>
</reference>
<dbReference type="InterPro" id="IPR011486">
    <property type="entry name" value="BBP2"/>
</dbReference>
<gene>
    <name evidence="2" type="ORF">OF897_15175</name>
</gene>
<dbReference type="EMBL" id="JAOVZW010000018">
    <property type="protein sequence ID" value="MCX8525261.1"/>
    <property type="molecule type" value="Genomic_DNA"/>
</dbReference>
<comment type="caution">
    <text evidence="2">The sequence shown here is derived from an EMBL/GenBank/DDBJ whole genome shotgun (WGS) entry which is preliminary data.</text>
</comment>
<sequence>MKSSFTKPLMVIALIGLNSYAVKAQNIEKDSLKISNISQDSIKPISKIPFEGYDLSWINGQNRQTDYPLTLKDKSGETILTAVAYVDAYYNHNFHQPKDNTHTISSAIGRSNEVTINMASLGVETNYKNIIGRLWLQFGQMGSIVQDLDGSTGHGRNTNINNLKYIREAAAGYHFNVMHGLNVEAGMFMSYIGLESYVLNENWNYQRSLPCDFTPFYFQGARVQMYPSKKLKQEIWILNGWQSYNSWNKGLGFGSSTYYRPNENLQLVANFYLNGKDTRNNPGVRRFHHDNSIVARYYNNRDSEGISQAAFSLNNHYGFQSGGGISSKNNYMLGTSLANRVWFNKNQYAVTLRGDIVSNPGAYLAFSPSPVANNDFNDALADGKRLTALQGTLTFDWMPNQFFTFRLEYGYRSSNIPYFAGPEGTTSPDGWIDTPTDTWRPDLRKSDNRITAAMIFRL</sequence>
<feature type="signal peptide" evidence="1">
    <location>
        <begin position="1"/>
        <end position="24"/>
    </location>
</feature>
<accession>A0ABT3XUD3</accession>
<feature type="chain" id="PRO_5046703924" evidence="1">
    <location>
        <begin position="25"/>
        <end position="458"/>
    </location>
</feature>
<organism evidence="2 3">
    <name type="scientific">Chryseobacterium formosus</name>
    <dbReference type="NCBI Taxonomy" id="1537363"/>
    <lineage>
        <taxon>Bacteria</taxon>
        <taxon>Pseudomonadati</taxon>
        <taxon>Bacteroidota</taxon>
        <taxon>Flavobacteriia</taxon>
        <taxon>Flavobacteriales</taxon>
        <taxon>Weeksellaceae</taxon>
        <taxon>Chryseobacterium group</taxon>
        <taxon>Chryseobacterium</taxon>
    </lineage>
</organism>
<evidence type="ECO:0000313" key="3">
    <source>
        <dbReference type="Proteomes" id="UP001073122"/>
    </source>
</evidence>
<protein>
    <submittedName>
        <fullName evidence="2">Porin</fullName>
    </submittedName>
</protein>
<dbReference type="RefSeq" id="WP_267266523.1">
    <property type="nucleotide sequence ID" value="NZ_JAOVZW010000018.1"/>
</dbReference>